<name>A0AAD3P9J6_NEPGR</name>
<proteinExistence type="predicted"/>
<evidence type="ECO:0000313" key="2">
    <source>
        <dbReference type="Proteomes" id="UP001279734"/>
    </source>
</evidence>
<evidence type="ECO:0000313" key="1">
    <source>
        <dbReference type="EMBL" id="GMH00247.1"/>
    </source>
</evidence>
<keyword evidence="2" id="KW-1185">Reference proteome</keyword>
<sequence length="77" mass="8974">MYQAASSISTWHWSSRTQSRAELSFSRESHGNITKEASPVSMMFTIAMYNASRLQIAKKLKSYNPYRWVRYVECYPG</sequence>
<comment type="caution">
    <text evidence="1">The sequence shown here is derived from an EMBL/GenBank/DDBJ whole genome shotgun (WGS) entry which is preliminary data.</text>
</comment>
<accession>A0AAD3P9J6</accession>
<dbReference type="InterPro" id="IPR036168">
    <property type="entry name" value="AP2_Mu_C_sf"/>
</dbReference>
<dbReference type="SUPFAM" id="SSF49447">
    <property type="entry name" value="Second domain of Mu2 adaptin subunit (ap50) of ap2 adaptor"/>
    <property type="match status" value="1"/>
</dbReference>
<dbReference type="Gene3D" id="2.60.40.1170">
    <property type="entry name" value="Mu homology domain, subdomain B"/>
    <property type="match status" value="2"/>
</dbReference>
<organism evidence="1 2">
    <name type="scientific">Nepenthes gracilis</name>
    <name type="common">Slender pitcher plant</name>
    <dbReference type="NCBI Taxonomy" id="150966"/>
    <lineage>
        <taxon>Eukaryota</taxon>
        <taxon>Viridiplantae</taxon>
        <taxon>Streptophyta</taxon>
        <taxon>Embryophyta</taxon>
        <taxon>Tracheophyta</taxon>
        <taxon>Spermatophyta</taxon>
        <taxon>Magnoliopsida</taxon>
        <taxon>eudicotyledons</taxon>
        <taxon>Gunneridae</taxon>
        <taxon>Pentapetalae</taxon>
        <taxon>Caryophyllales</taxon>
        <taxon>Nepenthaceae</taxon>
        <taxon>Nepenthes</taxon>
    </lineage>
</organism>
<gene>
    <name evidence="1" type="ORF">Nepgr_002086</name>
</gene>
<protein>
    <submittedName>
        <fullName evidence="1">Uncharacterized protein</fullName>
    </submittedName>
</protein>
<dbReference type="AlphaFoldDB" id="A0AAD3P9J6"/>
<dbReference type="EMBL" id="BSYO01000002">
    <property type="protein sequence ID" value="GMH00247.1"/>
    <property type="molecule type" value="Genomic_DNA"/>
</dbReference>
<dbReference type="Proteomes" id="UP001279734">
    <property type="component" value="Unassembled WGS sequence"/>
</dbReference>
<reference evidence="1" key="1">
    <citation type="submission" date="2023-05" db="EMBL/GenBank/DDBJ databases">
        <title>Nepenthes gracilis genome sequencing.</title>
        <authorList>
            <person name="Fukushima K."/>
        </authorList>
    </citation>
    <scope>NUCLEOTIDE SEQUENCE</scope>
    <source>
        <strain evidence="1">SING2019-196</strain>
    </source>
</reference>